<reference evidence="1" key="1">
    <citation type="journal article" date="2015" name="Nature">
        <title>Complex archaea that bridge the gap between prokaryotes and eukaryotes.</title>
        <authorList>
            <person name="Spang A."/>
            <person name="Saw J.H."/>
            <person name="Jorgensen S.L."/>
            <person name="Zaremba-Niedzwiedzka K."/>
            <person name="Martijn J."/>
            <person name="Lind A.E."/>
            <person name="van Eijk R."/>
            <person name="Schleper C."/>
            <person name="Guy L."/>
            <person name="Ettema T.J."/>
        </authorList>
    </citation>
    <scope>NUCLEOTIDE SEQUENCE</scope>
</reference>
<dbReference type="AlphaFoldDB" id="A0A0F8Y4S5"/>
<protein>
    <submittedName>
        <fullName evidence="1">Uncharacterized protein</fullName>
    </submittedName>
</protein>
<accession>A0A0F8Y4S5</accession>
<dbReference type="EMBL" id="LAZR01059030">
    <property type="protein sequence ID" value="KKK68650.1"/>
    <property type="molecule type" value="Genomic_DNA"/>
</dbReference>
<proteinExistence type="predicted"/>
<name>A0A0F8Y4S5_9ZZZZ</name>
<sequence length="42" mass="4541">MIAVVIAPFATATALEREAVRRVQSVLLANGRVPVFFPDVLC</sequence>
<gene>
    <name evidence="1" type="ORF">LCGC14_2941920</name>
</gene>
<comment type="caution">
    <text evidence="1">The sequence shown here is derived from an EMBL/GenBank/DDBJ whole genome shotgun (WGS) entry which is preliminary data.</text>
</comment>
<evidence type="ECO:0000313" key="1">
    <source>
        <dbReference type="EMBL" id="KKK68650.1"/>
    </source>
</evidence>
<feature type="non-terminal residue" evidence="1">
    <location>
        <position position="42"/>
    </location>
</feature>
<organism evidence="1">
    <name type="scientific">marine sediment metagenome</name>
    <dbReference type="NCBI Taxonomy" id="412755"/>
    <lineage>
        <taxon>unclassified sequences</taxon>
        <taxon>metagenomes</taxon>
        <taxon>ecological metagenomes</taxon>
    </lineage>
</organism>